<organism evidence="1 2">
    <name type="scientific">Brevibacterium sandarakinum</name>
    <dbReference type="NCBI Taxonomy" id="629680"/>
    <lineage>
        <taxon>Bacteria</taxon>
        <taxon>Bacillati</taxon>
        <taxon>Actinomycetota</taxon>
        <taxon>Actinomycetes</taxon>
        <taxon>Micrococcales</taxon>
        <taxon>Brevibacteriaceae</taxon>
        <taxon>Brevibacterium</taxon>
    </lineage>
</organism>
<name>A0A1H1NED9_BRESA</name>
<keyword evidence="2" id="KW-1185">Reference proteome</keyword>
<gene>
    <name evidence="1" type="ORF">SAMN04489751_0930</name>
</gene>
<proteinExistence type="predicted"/>
<dbReference type="AlphaFoldDB" id="A0A1H1NED9"/>
<protein>
    <submittedName>
        <fullName evidence="1">Uncharacterized protein</fullName>
    </submittedName>
</protein>
<dbReference type="EMBL" id="LT629739">
    <property type="protein sequence ID" value="SDR97287.1"/>
    <property type="molecule type" value="Genomic_DNA"/>
</dbReference>
<dbReference type="Proteomes" id="UP000199700">
    <property type="component" value="Chromosome"/>
</dbReference>
<evidence type="ECO:0000313" key="2">
    <source>
        <dbReference type="Proteomes" id="UP000199700"/>
    </source>
</evidence>
<accession>A0A1H1NED9</accession>
<dbReference type="STRING" id="629680.SAMN04489751_0930"/>
<evidence type="ECO:0000313" key="1">
    <source>
        <dbReference type="EMBL" id="SDR97287.1"/>
    </source>
</evidence>
<reference evidence="1" key="1">
    <citation type="submission" date="2016-10" db="EMBL/GenBank/DDBJ databases">
        <authorList>
            <person name="Varghese N."/>
            <person name="Submissions S."/>
        </authorList>
    </citation>
    <scope>NUCLEOTIDE SEQUENCE [LARGE SCALE GENOMIC DNA]</scope>
    <source>
        <strain evidence="1">DSM 22082</strain>
    </source>
</reference>
<sequence>MTTTAAIIVATAATIATVQSNDEDCDRAWTCFGPRGSFPS</sequence>